<proteinExistence type="predicted"/>
<feature type="transmembrane region" description="Helical" evidence="1">
    <location>
        <begin position="68"/>
        <end position="90"/>
    </location>
</feature>
<evidence type="ECO:0000313" key="4">
    <source>
        <dbReference type="Proteomes" id="UP000526033"/>
    </source>
</evidence>
<sequence length="102" mass="11922">MQTSCPRCGKEVSEDFIFCPFCGYQKERDEKLSTFDTAKILLGSFFLSPISLYWFFKYYKNPLNKKIAYISLVITFTVFVLGIITAVFYIKSVNSYLENYDL</sequence>
<accession>A0A7X9HGW5</accession>
<feature type="transmembrane region" description="Helical" evidence="1">
    <location>
        <begin position="38"/>
        <end position="56"/>
    </location>
</feature>
<reference evidence="3 4" key="1">
    <citation type="journal article" date="2020" name="Biotechnol. Biofuels">
        <title>New insights from the biogas microbiome by comprehensive genome-resolved metagenomics of nearly 1600 species originating from multiple anaerobic digesters.</title>
        <authorList>
            <person name="Campanaro S."/>
            <person name="Treu L."/>
            <person name="Rodriguez-R L.M."/>
            <person name="Kovalovszki A."/>
            <person name="Ziels R.M."/>
            <person name="Maus I."/>
            <person name="Zhu X."/>
            <person name="Kougias P.G."/>
            <person name="Basile A."/>
            <person name="Luo G."/>
            <person name="Schluter A."/>
            <person name="Konstantinidis K.T."/>
            <person name="Angelidaki I."/>
        </authorList>
    </citation>
    <scope>NUCLEOTIDE SEQUENCE [LARGE SCALE GENOMIC DNA]</scope>
    <source>
        <strain evidence="3">AS27yjCOA_165</strain>
    </source>
</reference>
<dbReference type="Pfam" id="PF13240">
    <property type="entry name" value="Zn_Ribbon_1"/>
    <property type="match status" value="1"/>
</dbReference>
<gene>
    <name evidence="3" type="ORF">GYA27_00865</name>
</gene>
<evidence type="ECO:0000313" key="3">
    <source>
        <dbReference type="EMBL" id="NMB69741.1"/>
    </source>
</evidence>
<keyword evidence="1" id="KW-0812">Transmembrane</keyword>
<dbReference type="Proteomes" id="UP000526033">
    <property type="component" value="Unassembled WGS sequence"/>
</dbReference>
<protein>
    <submittedName>
        <fullName evidence="3">Zinc ribbon domain-containing protein</fullName>
    </submittedName>
</protein>
<keyword evidence="1" id="KW-1133">Transmembrane helix</keyword>
<dbReference type="AlphaFoldDB" id="A0A7X9HGW5"/>
<feature type="domain" description="Zinc-ribbon" evidence="2">
    <location>
        <begin position="5"/>
        <end position="25"/>
    </location>
</feature>
<evidence type="ECO:0000259" key="2">
    <source>
        <dbReference type="Pfam" id="PF13240"/>
    </source>
</evidence>
<dbReference type="EMBL" id="JAAZNL010000007">
    <property type="protein sequence ID" value="NMB69741.1"/>
    <property type="molecule type" value="Genomic_DNA"/>
</dbReference>
<keyword evidence="1" id="KW-0472">Membrane</keyword>
<name>A0A7X9HGW5_UNCKA</name>
<evidence type="ECO:0000256" key="1">
    <source>
        <dbReference type="SAM" id="Phobius"/>
    </source>
</evidence>
<dbReference type="Gene3D" id="2.20.28.30">
    <property type="entry name" value="RNA polymerase ii, chain L"/>
    <property type="match status" value="1"/>
</dbReference>
<comment type="caution">
    <text evidence="3">The sequence shown here is derived from an EMBL/GenBank/DDBJ whole genome shotgun (WGS) entry which is preliminary data.</text>
</comment>
<organism evidence="3 4">
    <name type="scientific">candidate division WWE3 bacterium</name>
    <dbReference type="NCBI Taxonomy" id="2053526"/>
    <lineage>
        <taxon>Bacteria</taxon>
        <taxon>Katanobacteria</taxon>
    </lineage>
</organism>
<dbReference type="InterPro" id="IPR026870">
    <property type="entry name" value="Zinc_ribbon_dom"/>
</dbReference>